<dbReference type="InterPro" id="IPR010090">
    <property type="entry name" value="Phage_tape_meas"/>
</dbReference>
<accession>A0A4Y3W6Q9</accession>
<dbReference type="RefSeq" id="WP_141382417.1">
    <property type="nucleotide sequence ID" value="NZ_BJNF01000014.1"/>
</dbReference>
<feature type="domain" description="Phage tail tape measure protein" evidence="3">
    <location>
        <begin position="195"/>
        <end position="402"/>
    </location>
</feature>
<evidence type="ECO:0000259" key="3">
    <source>
        <dbReference type="Pfam" id="PF10145"/>
    </source>
</evidence>
<proteinExistence type="predicted"/>
<reference evidence="4 5" key="1">
    <citation type="submission" date="2019-06" db="EMBL/GenBank/DDBJ databases">
        <title>Whole genome shotgun sequence of Nitrobacter winogradskyi NBRC 14297.</title>
        <authorList>
            <person name="Hosoyama A."/>
            <person name="Uohara A."/>
            <person name="Ohji S."/>
            <person name="Ichikawa N."/>
        </authorList>
    </citation>
    <scope>NUCLEOTIDE SEQUENCE [LARGE SCALE GENOMIC DNA]</scope>
    <source>
        <strain evidence="4 5">NBRC 14297</strain>
    </source>
</reference>
<dbReference type="OrthoDB" id="9813368at2"/>
<sequence length="1047" mass="110412">MTENINVRSTLTAVNEASPVIRNVIADLKRLERVGKSFNASFANLGRAGIASLDGFSRAAKSAAAEMHGIANTARSASRSYSESWSRATEHRLNENRRMYAHLERLESTYRQQIERTAAAERRAVRGGAIGRGGIGGGRLPAPSLRSIAIGGVIGGAGIASAIRKRLEVQAAEVRSQMFGELSKTETEALRSSYADKAGIKYGIGTSEALDAATEGLKAGIAKQFAGEFGDLALKAQAGLDIPSEDVAKLLGRLATQMPWSKDRFSKVLNAVAIANRDTAASGSEIVEATRRSLSALVTTKMTPEQLAAINGTNISLGVQPFKAGTFLSFLTSQVAGANSARWNTQPAKDLRSASMALGFGGRGGMAQAMRDNPVETYLKILDQLAQMPEVLRTKVAKQLGGREWMDELLTAVLGRDKLRQVLKDIGKNSGFLDKVALQKIRSMKGRWASISAAFELAWEKIGGGMETAFDQISNAIIDLADRFNFDSVRDHFSALIDGIREGFGLKSWGDAVNAFAKEFDAGTTAKWRAYGKGFAEGIREFAGGLATAFSVVRFLAGSSNDSEGFGRFTAKMTGLVIALALLSPVLSVLSIFTGLVVTLANLNPFARLALGLTALAFGIKRVLDFVADKIFSVFVSIVDSIKNVALSIVNTVRGWIGLAPLGAGSHGASGSWTDAPKSSGASGGWSPTSRKAAQSFANPGATPASYTTGSGLNGDSYSQMFAGTALAGKGAQIAAAAKANGIPPELLGAVIAHETGKGRNVRFNNVAGLMDPETGFKTKQGFASIDDGINAAARTVAKNYRAAGGDLGKMGARYAPVGAANDPNGLNKNWPNAVTGYQRQLSSTGIMSKDPVDVASQFVGKNEYQDRAELTSFVRHDVAGKVNAWCARFVNSSLAAAGGKGTGSAAARSFYQWGDPVTDAVKRGDVMVAPHHVGFATGKVSADGRIQMLSGNHGDAVGYSWEPRGKYQLRRGSITSGVPLPQDAIKNVPSITNQNGDASLGGGSRGQVAINIHGGSHDPEALALLVQRRVDESMNWRTHESESEYT</sequence>
<feature type="compositionally biased region" description="Polar residues" evidence="1">
    <location>
        <begin position="686"/>
        <end position="698"/>
    </location>
</feature>
<comment type="caution">
    <text evidence="4">The sequence shown here is derived from an EMBL/GenBank/DDBJ whole genome shotgun (WGS) entry which is preliminary data.</text>
</comment>
<evidence type="ECO:0000256" key="1">
    <source>
        <dbReference type="SAM" id="MobiDB-lite"/>
    </source>
</evidence>
<keyword evidence="2" id="KW-0812">Transmembrane</keyword>
<feature type="transmembrane region" description="Helical" evidence="2">
    <location>
        <begin position="576"/>
        <end position="600"/>
    </location>
</feature>
<dbReference type="EMBL" id="BJNF01000014">
    <property type="protein sequence ID" value="GEC14653.1"/>
    <property type="molecule type" value="Genomic_DNA"/>
</dbReference>
<dbReference type="Pfam" id="PF10145">
    <property type="entry name" value="PhageMin_Tail"/>
    <property type="match status" value="1"/>
</dbReference>
<keyword evidence="2" id="KW-1133">Transmembrane helix</keyword>
<protein>
    <recommendedName>
        <fullName evidence="3">Phage tail tape measure protein domain-containing protein</fullName>
    </recommendedName>
</protein>
<name>A0A4Y3W6Q9_NITWI</name>
<organism evidence="4 5">
    <name type="scientific">Nitrobacter winogradskyi</name>
    <name type="common">Nitrobacter agilis</name>
    <dbReference type="NCBI Taxonomy" id="913"/>
    <lineage>
        <taxon>Bacteria</taxon>
        <taxon>Pseudomonadati</taxon>
        <taxon>Pseudomonadota</taxon>
        <taxon>Alphaproteobacteria</taxon>
        <taxon>Hyphomicrobiales</taxon>
        <taxon>Nitrobacteraceae</taxon>
        <taxon>Nitrobacter</taxon>
    </lineage>
</organism>
<feature type="region of interest" description="Disordered" evidence="1">
    <location>
        <begin position="667"/>
        <end position="701"/>
    </location>
</feature>
<dbReference type="NCBIfam" id="TIGR01760">
    <property type="entry name" value="tape_meas_TP901"/>
    <property type="match status" value="1"/>
</dbReference>
<keyword evidence="2" id="KW-0472">Membrane</keyword>
<evidence type="ECO:0000313" key="4">
    <source>
        <dbReference type="EMBL" id="GEC14653.1"/>
    </source>
</evidence>
<evidence type="ECO:0000313" key="5">
    <source>
        <dbReference type="Proteomes" id="UP000318825"/>
    </source>
</evidence>
<dbReference type="Proteomes" id="UP000318825">
    <property type="component" value="Unassembled WGS sequence"/>
</dbReference>
<gene>
    <name evidence="4" type="ORF">NWI01_05450</name>
</gene>
<evidence type="ECO:0000256" key="2">
    <source>
        <dbReference type="SAM" id="Phobius"/>
    </source>
</evidence>
<dbReference type="AlphaFoldDB" id="A0A4Y3W6Q9"/>